<evidence type="ECO:0000259" key="2">
    <source>
        <dbReference type="Pfam" id="PF18701"/>
    </source>
</evidence>
<keyword evidence="4" id="KW-1185">Reference proteome</keyword>
<dbReference type="InterPro" id="IPR040676">
    <property type="entry name" value="DUF5641"/>
</dbReference>
<dbReference type="Proteomes" id="UP000050794">
    <property type="component" value="Unassembled WGS sequence"/>
</dbReference>
<feature type="region of interest" description="Disordered" evidence="1">
    <location>
        <begin position="130"/>
        <end position="158"/>
    </location>
</feature>
<dbReference type="EMBL" id="UYWY01023502">
    <property type="protein sequence ID" value="VDM47647.1"/>
    <property type="molecule type" value="Genomic_DNA"/>
</dbReference>
<reference evidence="3 4" key="2">
    <citation type="submission" date="2018-11" db="EMBL/GenBank/DDBJ databases">
        <authorList>
            <consortium name="Pathogen Informatics"/>
        </authorList>
    </citation>
    <scope>NUCLEOTIDE SEQUENCE [LARGE SCALE GENOMIC DNA]</scope>
</reference>
<accession>A0A183V6F6</accession>
<reference evidence="5" key="1">
    <citation type="submission" date="2016-06" db="UniProtKB">
        <authorList>
            <consortium name="WormBaseParasite"/>
        </authorList>
    </citation>
    <scope>IDENTIFICATION</scope>
</reference>
<evidence type="ECO:0000313" key="4">
    <source>
        <dbReference type="Proteomes" id="UP000050794"/>
    </source>
</evidence>
<name>A0A183V6F6_TOXCA</name>
<dbReference type="Pfam" id="PF18701">
    <property type="entry name" value="DUF5641"/>
    <property type="match status" value="1"/>
</dbReference>
<sequence>MVQTMKKALRRMIGRALVDDELLQTLLKSNKFVERLWKVWKTEFLLAIRERSQRQHRASGSVSANEPRVGHVVLIHDYSKPRALWKLGIIAKLIERRDGEILFAELQCDSQRKISRPLNFLFPLQIAASDASSPEPEEPGNPERNEDVSSGRGNRTSV</sequence>
<proteinExistence type="predicted"/>
<protein>
    <submittedName>
        <fullName evidence="5">DUF5641 domain-containing protein</fullName>
    </submittedName>
</protein>
<dbReference type="AlphaFoldDB" id="A0A183V6F6"/>
<dbReference type="WBParaSite" id="TCNE_0001632701-mRNA-1">
    <property type="protein sequence ID" value="TCNE_0001632701-mRNA-1"/>
    <property type="gene ID" value="TCNE_0001632701"/>
</dbReference>
<feature type="domain" description="DUF5641" evidence="2">
    <location>
        <begin position="30"/>
        <end position="123"/>
    </location>
</feature>
<gene>
    <name evidence="3" type="ORF">TCNE_LOCUS16326</name>
</gene>
<evidence type="ECO:0000313" key="5">
    <source>
        <dbReference type="WBParaSite" id="TCNE_0001632701-mRNA-1"/>
    </source>
</evidence>
<evidence type="ECO:0000313" key="3">
    <source>
        <dbReference type="EMBL" id="VDM47647.1"/>
    </source>
</evidence>
<organism evidence="4 5">
    <name type="scientific">Toxocara canis</name>
    <name type="common">Canine roundworm</name>
    <dbReference type="NCBI Taxonomy" id="6265"/>
    <lineage>
        <taxon>Eukaryota</taxon>
        <taxon>Metazoa</taxon>
        <taxon>Ecdysozoa</taxon>
        <taxon>Nematoda</taxon>
        <taxon>Chromadorea</taxon>
        <taxon>Rhabditida</taxon>
        <taxon>Spirurina</taxon>
        <taxon>Ascaridomorpha</taxon>
        <taxon>Ascaridoidea</taxon>
        <taxon>Toxocaridae</taxon>
        <taxon>Toxocara</taxon>
    </lineage>
</organism>
<evidence type="ECO:0000256" key="1">
    <source>
        <dbReference type="SAM" id="MobiDB-lite"/>
    </source>
</evidence>